<keyword evidence="4" id="KW-1185">Reference proteome</keyword>
<dbReference type="Gene3D" id="1.25.40.10">
    <property type="entry name" value="Tetratricopeptide repeat domain"/>
    <property type="match status" value="1"/>
</dbReference>
<evidence type="ECO:0000313" key="3">
    <source>
        <dbReference type="EMBL" id="MCI15110.1"/>
    </source>
</evidence>
<dbReference type="InterPro" id="IPR002885">
    <property type="entry name" value="PPR_rpt"/>
</dbReference>
<evidence type="ECO:0000256" key="2">
    <source>
        <dbReference type="PROSITE-ProRule" id="PRU00708"/>
    </source>
</evidence>
<name>A0A392PUI2_9FABA</name>
<accession>A0A392PUI2</accession>
<evidence type="ECO:0000256" key="1">
    <source>
        <dbReference type="ARBA" id="ARBA00022737"/>
    </source>
</evidence>
<dbReference type="PROSITE" id="PS51375">
    <property type="entry name" value="PPR"/>
    <property type="match status" value="1"/>
</dbReference>
<keyword evidence="1" id="KW-0677">Repeat</keyword>
<dbReference type="Pfam" id="PF01535">
    <property type="entry name" value="PPR"/>
    <property type="match status" value="1"/>
</dbReference>
<protein>
    <submittedName>
        <fullName evidence="3">Pentatricopeptide repeat-containing protein</fullName>
    </submittedName>
</protein>
<proteinExistence type="predicted"/>
<dbReference type="Proteomes" id="UP000265520">
    <property type="component" value="Unassembled WGS sequence"/>
</dbReference>
<dbReference type="AlphaFoldDB" id="A0A392PUI2"/>
<organism evidence="3 4">
    <name type="scientific">Trifolium medium</name>
    <dbReference type="NCBI Taxonomy" id="97028"/>
    <lineage>
        <taxon>Eukaryota</taxon>
        <taxon>Viridiplantae</taxon>
        <taxon>Streptophyta</taxon>
        <taxon>Embryophyta</taxon>
        <taxon>Tracheophyta</taxon>
        <taxon>Spermatophyta</taxon>
        <taxon>Magnoliopsida</taxon>
        <taxon>eudicotyledons</taxon>
        <taxon>Gunneridae</taxon>
        <taxon>Pentapetalae</taxon>
        <taxon>rosids</taxon>
        <taxon>fabids</taxon>
        <taxon>Fabales</taxon>
        <taxon>Fabaceae</taxon>
        <taxon>Papilionoideae</taxon>
        <taxon>50 kb inversion clade</taxon>
        <taxon>NPAAA clade</taxon>
        <taxon>Hologalegina</taxon>
        <taxon>IRL clade</taxon>
        <taxon>Trifolieae</taxon>
        <taxon>Trifolium</taxon>
    </lineage>
</organism>
<feature type="non-terminal residue" evidence="3">
    <location>
        <position position="60"/>
    </location>
</feature>
<sequence length="60" mass="6654">MIRGYASSHTPWKSVQYYNQMVSTESEPDGFTYSFLLSACVRGGLVREGEQVHAIVLAKG</sequence>
<feature type="repeat" description="PPR" evidence="2">
    <location>
        <begin position="29"/>
        <end position="60"/>
    </location>
</feature>
<comment type="caution">
    <text evidence="3">The sequence shown here is derived from an EMBL/GenBank/DDBJ whole genome shotgun (WGS) entry which is preliminary data.</text>
</comment>
<evidence type="ECO:0000313" key="4">
    <source>
        <dbReference type="Proteomes" id="UP000265520"/>
    </source>
</evidence>
<reference evidence="3 4" key="1">
    <citation type="journal article" date="2018" name="Front. Plant Sci.">
        <title>Red Clover (Trifolium pratense) and Zigzag Clover (T. medium) - A Picture of Genomic Similarities and Differences.</title>
        <authorList>
            <person name="Dluhosova J."/>
            <person name="Istvanek J."/>
            <person name="Nedelnik J."/>
            <person name="Repkova J."/>
        </authorList>
    </citation>
    <scope>NUCLEOTIDE SEQUENCE [LARGE SCALE GENOMIC DNA]</scope>
    <source>
        <strain evidence="4">cv. 10/8</strain>
        <tissue evidence="3">Leaf</tissue>
    </source>
</reference>
<dbReference type="EMBL" id="LXQA010095057">
    <property type="protein sequence ID" value="MCI15110.1"/>
    <property type="molecule type" value="Genomic_DNA"/>
</dbReference>
<dbReference type="InterPro" id="IPR011990">
    <property type="entry name" value="TPR-like_helical_dom_sf"/>
</dbReference>